<keyword evidence="1" id="KW-1133">Transmembrane helix</keyword>
<dbReference type="EMBL" id="SHLY01000001">
    <property type="protein sequence ID" value="TAA47858.1"/>
    <property type="molecule type" value="Genomic_DNA"/>
</dbReference>
<keyword evidence="3" id="KW-1185">Reference proteome</keyword>
<dbReference type="RefSeq" id="WP_130565407.1">
    <property type="nucleotide sequence ID" value="NZ_SHLY01000001.1"/>
</dbReference>
<evidence type="ECO:0000313" key="3">
    <source>
        <dbReference type="Proteomes" id="UP000292544"/>
    </source>
</evidence>
<keyword evidence="1" id="KW-0472">Membrane</keyword>
<reference evidence="3" key="1">
    <citation type="submission" date="2019-02" db="EMBL/GenBank/DDBJ databases">
        <title>Draft genome sequence of Muricauda sp. 176CP4-71.</title>
        <authorList>
            <person name="Park J.-S."/>
        </authorList>
    </citation>
    <scope>NUCLEOTIDE SEQUENCE [LARGE SCALE GENOMIC DNA]</scope>
    <source>
        <strain evidence="3">176GS2-150</strain>
    </source>
</reference>
<dbReference type="InterPro" id="IPR019734">
    <property type="entry name" value="TPR_rpt"/>
</dbReference>
<name>A0ABY1WT98_9GAMM</name>
<comment type="caution">
    <text evidence="2">The sequence shown here is derived from an EMBL/GenBank/DDBJ whole genome shotgun (WGS) entry which is preliminary data.</text>
</comment>
<dbReference type="InterPro" id="IPR011990">
    <property type="entry name" value="TPR-like_helical_dom_sf"/>
</dbReference>
<dbReference type="Pfam" id="PF13174">
    <property type="entry name" value="TPR_6"/>
    <property type="match status" value="1"/>
</dbReference>
<evidence type="ECO:0000313" key="2">
    <source>
        <dbReference type="EMBL" id="TAA47858.1"/>
    </source>
</evidence>
<accession>A0ABY1WT98</accession>
<dbReference type="Gene3D" id="1.25.40.10">
    <property type="entry name" value="Tetratricopeptide repeat domain"/>
    <property type="match status" value="1"/>
</dbReference>
<sequence>MPFFIISILMQVCLVVHIVKTGRNTTWIWIVVMLPLAGALAYLIVEVLPDMFGSHGGRAATRIIQQKLNPNKSLKAAAQNYAIADTVQNSAQLAQEMLGKGMFVEAGKLYENCLKGVHEDDPYLMHGLAQALFGQNKFQAVKSLLDELIQKNPDFKNADAHLLYARTLEALGEQGALEEYQVLHGYYPGPEASYRLAVFLRQLGRIDEANLILQEIMKKALYAGKHYIRQHRVWIKKTKAEIASRPRQSSSEQEI</sequence>
<dbReference type="PIRSF" id="PIRSF030959">
    <property type="entry name" value="UCP030959"/>
    <property type="match status" value="1"/>
</dbReference>
<keyword evidence="1" id="KW-0812">Transmembrane</keyword>
<proteinExistence type="predicted"/>
<dbReference type="Proteomes" id="UP000292544">
    <property type="component" value="Unassembled WGS sequence"/>
</dbReference>
<evidence type="ECO:0000256" key="1">
    <source>
        <dbReference type="SAM" id="Phobius"/>
    </source>
</evidence>
<evidence type="ECO:0008006" key="4">
    <source>
        <dbReference type="Google" id="ProtNLM"/>
    </source>
</evidence>
<dbReference type="InterPro" id="IPR014562">
    <property type="entry name" value="UCP030959_TPR_rpt-cont"/>
</dbReference>
<protein>
    <recommendedName>
        <fullName evidence="4">Cardiolipin synthase N-terminal domain-containing protein</fullName>
    </recommendedName>
</protein>
<dbReference type="SUPFAM" id="SSF48452">
    <property type="entry name" value="TPR-like"/>
    <property type="match status" value="1"/>
</dbReference>
<gene>
    <name evidence="2" type="ORF">EXY25_01005</name>
</gene>
<feature type="transmembrane region" description="Helical" evidence="1">
    <location>
        <begin position="28"/>
        <end position="48"/>
    </location>
</feature>
<organism evidence="2 3">
    <name type="scientific">Corallincola spongiicola</name>
    <dbReference type="NCBI Taxonomy" id="2520508"/>
    <lineage>
        <taxon>Bacteria</taxon>
        <taxon>Pseudomonadati</taxon>
        <taxon>Pseudomonadota</taxon>
        <taxon>Gammaproteobacteria</taxon>
        <taxon>Alteromonadales</taxon>
        <taxon>Psychromonadaceae</taxon>
        <taxon>Corallincola</taxon>
    </lineage>
</organism>